<dbReference type="PIRSF" id="PIRSF000194">
    <property type="entry name" value="DHFR"/>
    <property type="match status" value="1"/>
</dbReference>
<keyword evidence="5 7" id="KW-0521">NADP</keyword>
<name>A0ABS2FQB6_9FIRM</name>
<dbReference type="PROSITE" id="PS51330">
    <property type="entry name" value="DHFR_2"/>
    <property type="match status" value="1"/>
</dbReference>
<protein>
    <recommendedName>
        <fullName evidence="3 7">Dihydrofolate reductase</fullName>
        <ecNumber evidence="3 7">1.5.1.3</ecNumber>
    </recommendedName>
</protein>
<dbReference type="InterPro" id="IPR024072">
    <property type="entry name" value="DHFR-like_dom_sf"/>
</dbReference>
<evidence type="ECO:0000313" key="9">
    <source>
        <dbReference type="EMBL" id="MBM6831979.1"/>
    </source>
</evidence>
<comment type="caution">
    <text evidence="9">The sequence shown here is derived from an EMBL/GenBank/DDBJ whole genome shotgun (WGS) entry which is preliminary data.</text>
</comment>
<keyword evidence="6 7" id="KW-0560">Oxidoreductase</keyword>
<dbReference type="CDD" id="cd00209">
    <property type="entry name" value="DHFR"/>
    <property type="match status" value="1"/>
</dbReference>
<dbReference type="PANTHER" id="PTHR48069:SF3">
    <property type="entry name" value="DIHYDROFOLATE REDUCTASE"/>
    <property type="match status" value="1"/>
</dbReference>
<evidence type="ECO:0000256" key="2">
    <source>
        <dbReference type="ARBA" id="ARBA00009539"/>
    </source>
</evidence>
<proteinExistence type="inferred from homology"/>
<accession>A0ABS2FQB6</accession>
<dbReference type="EMBL" id="JACJLU010000010">
    <property type="protein sequence ID" value="MBM6831979.1"/>
    <property type="molecule type" value="Genomic_DNA"/>
</dbReference>
<dbReference type="InterPro" id="IPR012259">
    <property type="entry name" value="DHFR"/>
</dbReference>
<comment type="function">
    <text evidence="7">Key enzyme in folate metabolism. Catalyzes an essential reaction for de novo glycine and purine synthesis, and for DNA precursor synthesis.</text>
</comment>
<evidence type="ECO:0000256" key="6">
    <source>
        <dbReference type="ARBA" id="ARBA00023002"/>
    </source>
</evidence>
<reference evidence="9 10" key="1">
    <citation type="journal article" date="2021" name="Sci. Rep.">
        <title>The distribution of antibiotic resistance genes in chicken gut microbiota commensals.</title>
        <authorList>
            <person name="Juricova H."/>
            <person name="Matiasovicova J."/>
            <person name="Kubasova T."/>
            <person name="Cejkova D."/>
            <person name="Rychlik I."/>
        </authorList>
    </citation>
    <scope>NUCLEOTIDE SEQUENCE [LARGE SCALE GENOMIC DNA]</scope>
    <source>
        <strain evidence="9 10">An423</strain>
    </source>
</reference>
<dbReference type="PRINTS" id="PR00070">
    <property type="entry name" value="DHFR"/>
</dbReference>
<comment type="catalytic activity">
    <reaction evidence="7">
        <text>(6S)-5,6,7,8-tetrahydrofolate + NADP(+) = 7,8-dihydrofolate + NADPH + H(+)</text>
        <dbReference type="Rhea" id="RHEA:15009"/>
        <dbReference type="ChEBI" id="CHEBI:15378"/>
        <dbReference type="ChEBI" id="CHEBI:57451"/>
        <dbReference type="ChEBI" id="CHEBI:57453"/>
        <dbReference type="ChEBI" id="CHEBI:57783"/>
        <dbReference type="ChEBI" id="CHEBI:58349"/>
        <dbReference type="EC" id="1.5.1.3"/>
    </reaction>
</comment>
<dbReference type="EC" id="1.5.1.3" evidence="3 7"/>
<organism evidence="9 10">
    <name type="scientific">Faecalicoccus acidiformans</name>
    <dbReference type="NCBI Taxonomy" id="915173"/>
    <lineage>
        <taxon>Bacteria</taxon>
        <taxon>Bacillati</taxon>
        <taxon>Bacillota</taxon>
        <taxon>Erysipelotrichia</taxon>
        <taxon>Erysipelotrichales</taxon>
        <taxon>Erysipelotrichaceae</taxon>
        <taxon>Faecalicoccus</taxon>
    </lineage>
</organism>
<feature type="domain" description="DHFR" evidence="8">
    <location>
        <begin position="2"/>
        <end position="158"/>
    </location>
</feature>
<gene>
    <name evidence="9" type="ORF">H5982_07675</name>
</gene>
<evidence type="ECO:0000256" key="7">
    <source>
        <dbReference type="PIRNR" id="PIRNR000194"/>
    </source>
</evidence>
<comment type="similarity">
    <text evidence="2 7">Belongs to the dihydrofolate reductase family.</text>
</comment>
<sequence>MKLTMIAAIGKNNELGKDNKLLWHLPQDMKFFREQTKGHTIIMGRKTFESLPGLLPHRHHIVISRSHPDLPKEVEIYDSPDAFIEAYQDTEEEIFVIGGAMIYKEFLPCAYRLLLTEIDQAYDADAFFPSFNKEDYTKTILTDITEEGVHYHHIEYLRK</sequence>
<dbReference type="RefSeq" id="WP_204686271.1">
    <property type="nucleotide sequence ID" value="NZ_JACJLU010000010.1"/>
</dbReference>
<evidence type="ECO:0000259" key="8">
    <source>
        <dbReference type="PROSITE" id="PS51330"/>
    </source>
</evidence>
<dbReference type="Gene3D" id="3.40.430.10">
    <property type="entry name" value="Dihydrofolate Reductase, subunit A"/>
    <property type="match status" value="1"/>
</dbReference>
<dbReference type="Proteomes" id="UP000775500">
    <property type="component" value="Unassembled WGS sequence"/>
</dbReference>
<keyword evidence="4 7" id="KW-0554">One-carbon metabolism</keyword>
<dbReference type="PANTHER" id="PTHR48069">
    <property type="entry name" value="DIHYDROFOLATE REDUCTASE"/>
    <property type="match status" value="1"/>
</dbReference>
<evidence type="ECO:0000313" key="10">
    <source>
        <dbReference type="Proteomes" id="UP000775500"/>
    </source>
</evidence>
<evidence type="ECO:0000256" key="5">
    <source>
        <dbReference type="ARBA" id="ARBA00022857"/>
    </source>
</evidence>
<dbReference type="InterPro" id="IPR001796">
    <property type="entry name" value="DHFR_dom"/>
</dbReference>
<comment type="pathway">
    <text evidence="1 7">Cofactor biosynthesis; tetrahydrofolate biosynthesis; 5,6,7,8-tetrahydrofolate from 7,8-dihydrofolate: step 1/1.</text>
</comment>
<evidence type="ECO:0000256" key="4">
    <source>
        <dbReference type="ARBA" id="ARBA00022563"/>
    </source>
</evidence>
<dbReference type="Pfam" id="PF00186">
    <property type="entry name" value="DHFR_1"/>
    <property type="match status" value="1"/>
</dbReference>
<dbReference type="SUPFAM" id="SSF53597">
    <property type="entry name" value="Dihydrofolate reductase-like"/>
    <property type="match status" value="1"/>
</dbReference>
<evidence type="ECO:0000256" key="1">
    <source>
        <dbReference type="ARBA" id="ARBA00004903"/>
    </source>
</evidence>
<evidence type="ECO:0000256" key="3">
    <source>
        <dbReference type="ARBA" id="ARBA00012856"/>
    </source>
</evidence>
<keyword evidence="10" id="KW-1185">Reference proteome</keyword>